<dbReference type="Proteomes" id="UP000037953">
    <property type="component" value="Unassembled WGS sequence"/>
</dbReference>
<protein>
    <recommendedName>
        <fullName evidence="3">Tyr recombinase domain-containing protein</fullName>
    </recommendedName>
</protein>
<dbReference type="OrthoDB" id="662986at2"/>
<evidence type="ECO:0000259" key="3">
    <source>
        <dbReference type="PROSITE" id="PS51898"/>
    </source>
</evidence>
<evidence type="ECO:0000313" key="4">
    <source>
        <dbReference type="EMBL" id="KPE49747.1"/>
    </source>
</evidence>
<dbReference type="InterPro" id="IPR011010">
    <property type="entry name" value="DNA_brk_join_enz"/>
</dbReference>
<dbReference type="Gene3D" id="1.10.150.130">
    <property type="match status" value="1"/>
</dbReference>
<dbReference type="GO" id="GO:0003677">
    <property type="term" value="F:DNA binding"/>
    <property type="evidence" value="ECO:0007669"/>
    <property type="project" value="UniProtKB-KW"/>
</dbReference>
<dbReference type="RefSeq" id="WP_062702187.1">
    <property type="nucleotide sequence ID" value="NZ_LJOD01000015.1"/>
</dbReference>
<dbReference type="GO" id="GO:0006310">
    <property type="term" value="P:DNA recombination"/>
    <property type="evidence" value="ECO:0007669"/>
    <property type="project" value="UniProtKB-KW"/>
</dbReference>
<dbReference type="InterPro" id="IPR010998">
    <property type="entry name" value="Integrase_recombinase_N"/>
</dbReference>
<dbReference type="Gene3D" id="1.10.443.10">
    <property type="entry name" value="Intergrase catalytic core"/>
    <property type="match status" value="1"/>
</dbReference>
<gene>
    <name evidence="4" type="ORF">AOB46_18640</name>
</gene>
<dbReference type="PATRIC" id="fig|253.9.peg.1684"/>
<keyword evidence="2" id="KW-0233">DNA recombination</keyword>
<reference evidence="4 5" key="1">
    <citation type="journal article" date="2015" name="Genom Data">
        <title>Draft genome sequence of a multidrug-resistant Chryseobacterium indologenes isolate from Malaysia.</title>
        <authorList>
            <person name="Yu C.Y."/>
            <person name="Ang G.Y."/>
            <person name="Cheng H.J."/>
            <person name="Cheong Y.M."/>
            <person name="Yin W.F."/>
            <person name="Chan K.G."/>
        </authorList>
    </citation>
    <scope>NUCLEOTIDE SEQUENCE [LARGE SCALE GENOMIC DNA]</scope>
    <source>
        <strain evidence="4 5">CI_885</strain>
    </source>
</reference>
<proteinExistence type="predicted"/>
<sequence length="412" mass="48642">MKNERKKLLNGCSRTAVFISPKKYKTFTAKSNYPKQWFIQCRFFDPLFEDQYPDGYPYRVKFSDDKLQDLKVKAEIFLEEMELRLDQQNFNPITKVYMSDHVGDLHPNLDLVSALEESHKKLKSSWSADHSKEVKRSINHVRKHILTMRFSDILINEVKTWHLKTILDAMNLPDVSYNRFRSYLQSLFKELTQYGCCDYNPVDNISIKAETKHIREVITEERLTYVYKHLQTKCYSFFRYGKIFFYSGGRSTEFMQLQRKHVDLENQEYQVLIKKGKRKTWVKKIIIPAAVPYWKEILALCETEEDYLFSKGLIPGEAPISAKQISRRWKRHVKDSKEIKDSEGNIIKVTEDFYSLKHLFLDILDEMQTTPIIPIAGKAQRMGAHTTPKTTGIYTTGREERKNNDLKRLMIS</sequence>
<dbReference type="EMBL" id="LJOD01000015">
    <property type="protein sequence ID" value="KPE49747.1"/>
    <property type="molecule type" value="Genomic_DNA"/>
</dbReference>
<dbReference type="SUPFAM" id="SSF56349">
    <property type="entry name" value="DNA breaking-rejoining enzymes"/>
    <property type="match status" value="1"/>
</dbReference>
<evidence type="ECO:0000313" key="5">
    <source>
        <dbReference type="Proteomes" id="UP000037953"/>
    </source>
</evidence>
<accession>A0A0N1KRY6</accession>
<evidence type="ECO:0000256" key="2">
    <source>
        <dbReference type="ARBA" id="ARBA00023172"/>
    </source>
</evidence>
<dbReference type="GO" id="GO:0015074">
    <property type="term" value="P:DNA integration"/>
    <property type="evidence" value="ECO:0007669"/>
    <property type="project" value="InterPro"/>
</dbReference>
<dbReference type="InterPro" id="IPR002104">
    <property type="entry name" value="Integrase_catalytic"/>
</dbReference>
<feature type="domain" description="Tyr recombinase" evidence="3">
    <location>
        <begin position="213"/>
        <end position="407"/>
    </location>
</feature>
<dbReference type="PROSITE" id="PS51898">
    <property type="entry name" value="TYR_RECOMBINASE"/>
    <property type="match status" value="1"/>
</dbReference>
<dbReference type="InterPro" id="IPR013762">
    <property type="entry name" value="Integrase-like_cat_sf"/>
</dbReference>
<dbReference type="AlphaFoldDB" id="A0A0N1KRY6"/>
<dbReference type="Pfam" id="PF00589">
    <property type="entry name" value="Phage_integrase"/>
    <property type="match status" value="1"/>
</dbReference>
<evidence type="ECO:0000256" key="1">
    <source>
        <dbReference type="ARBA" id="ARBA00023125"/>
    </source>
</evidence>
<reference evidence="5" key="2">
    <citation type="submission" date="2015-09" db="EMBL/GenBank/DDBJ databases">
        <title>Draft genome sequence of a multidrug-resistant Chryseobacterium indologenes isolate from Malaysia.</title>
        <authorList>
            <person name="Yu C.Y."/>
            <person name="Ang G.Y."/>
            <person name="Chan K.-G."/>
        </authorList>
    </citation>
    <scope>NUCLEOTIDE SEQUENCE [LARGE SCALE GENOMIC DNA]</scope>
    <source>
        <strain evidence="5">CI_885</strain>
    </source>
</reference>
<organism evidence="4 5">
    <name type="scientific">Chryseobacterium indologenes</name>
    <name type="common">Flavobacterium indologenes</name>
    <dbReference type="NCBI Taxonomy" id="253"/>
    <lineage>
        <taxon>Bacteria</taxon>
        <taxon>Pseudomonadati</taxon>
        <taxon>Bacteroidota</taxon>
        <taxon>Flavobacteriia</taxon>
        <taxon>Flavobacteriales</taxon>
        <taxon>Weeksellaceae</taxon>
        <taxon>Chryseobacterium group</taxon>
        <taxon>Chryseobacterium</taxon>
    </lineage>
</organism>
<name>A0A0N1KRY6_CHRID</name>
<keyword evidence="1" id="KW-0238">DNA-binding</keyword>
<comment type="caution">
    <text evidence="4">The sequence shown here is derived from an EMBL/GenBank/DDBJ whole genome shotgun (WGS) entry which is preliminary data.</text>
</comment>